<dbReference type="eggNOG" id="KOG1162">
    <property type="taxonomic scope" value="Eukaryota"/>
</dbReference>
<accession>R0GW19</accession>
<evidence type="ECO:0000256" key="6">
    <source>
        <dbReference type="ARBA" id="ARBA00022692"/>
    </source>
</evidence>
<keyword evidence="4" id="KW-1003">Cell membrane</keyword>
<feature type="transmembrane region" description="Helical" evidence="10">
    <location>
        <begin position="376"/>
        <end position="399"/>
    </location>
</feature>
<dbReference type="InterPro" id="IPR004342">
    <property type="entry name" value="EXS_C"/>
</dbReference>
<evidence type="ECO:0000256" key="7">
    <source>
        <dbReference type="ARBA" id="ARBA00022989"/>
    </source>
</evidence>
<evidence type="ECO:0000259" key="11">
    <source>
        <dbReference type="PROSITE" id="PS51382"/>
    </source>
</evidence>
<evidence type="ECO:0000256" key="9">
    <source>
        <dbReference type="ARBA" id="ARBA00043939"/>
    </source>
</evidence>
<dbReference type="InterPro" id="IPR034092">
    <property type="entry name" value="PHO1_SPX"/>
</dbReference>
<keyword evidence="7 10" id="KW-1133">Transmembrane helix</keyword>
<dbReference type="GO" id="GO:0005886">
    <property type="term" value="C:plasma membrane"/>
    <property type="evidence" value="ECO:0007669"/>
    <property type="project" value="UniProtKB-SubCell"/>
</dbReference>
<keyword evidence="6 10" id="KW-0812">Transmembrane</keyword>
<dbReference type="GO" id="GO:0006817">
    <property type="term" value="P:phosphate ion transport"/>
    <property type="evidence" value="ECO:0007669"/>
    <property type="project" value="UniProtKB-KW"/>
</dbReference>
<keyword evidence="8 10" id="KW-0472">Membrane</keyword>
<comment type="subcellular location">
    <subcellularLocation>
        <location evidence="1">Cell membrane</location>
        <topology evidence="1">Multi-pass membrane protein</topology>
    </subcellularLocation>
</comment>
<dbReference type="Pfam" id="PF03105">
    <property type="entry name" value="SPX"/>
    <property type="match status" value="1"/>
</dbReference>
<dbReference type="GO" id="GO:0000822">
    <property type="term" value="F:inositol hexakisphosphate binding"/>
    <property type="evidence" value="ECO:0007669"/>
    <property type="project" value="TreeGrafter"/>
</dbReference>
<proteinExistence type="inferred from homology"/>
<dbReference type="PANTHER" id="PTHR10783:SF98">
    <property type="entry name" value="PHOSPHATE TRANSPORTER PHO1 HOMOLOG 7-RELATED"/>
    <property type="match status" value="1"/>
</dbReference>
<keyword evidence="13" id="KW-1185">Reference proteome</keyword>
<keyword evidence="3" id="KW-0813">Transport</keyword>
<feature type="transmembrane region" description="Helical" evidence="10">
    <location>
        <begin position="335"/>
        <end position="356"/>
    </location>
</feature>
<name>R0GW19_9BRAS</name>
<organism evidence="12 13">
    <name type="scientific">Capsella rubella</name>
    <dbReference type="NCBI Taxonomy" id="81985"/>
    <lineage>
        <taxon>Eukaryota</taxon>
        <taxon>Viridiplantae</taxon>
        <taxon>Streptophyta</taxon>
        <taxon>Embryophyta</taxon>
        <taxon>Tracheophyta</taxon>
        <taxon>Spermatophyta</taxon>
        <taxon>Magnoliopsida</taxon>
        <taxon>eudicotyledons</taxon>
        <taxon>Gunneridae</taxon>
        <taxon>Pentapetalae</taxon>
        <taxon>rosids</taxon>
        <taxon>malvids</taxon>
        <taxon>Brassicales</taxon>
        <taxon>Brassicaceae</taxon>
        <taxon>Camelineae</taxon>
        <taxon>Capsella</taxon>
    </lineage>
</organism>
<comment type="function">
    <text evidence="9">May transport inorganic phosphate (Pi).</text>
</comment>
<evidence type="ECO:0000256" key="5">
    <source>
        <dbReference type="ARBA" id="ARBA00022592"/>
    </source>
</evidence>
<sequence length="521" mass="60323">MKFGKDFVRQMIPEWQQAYLDYAGLKTILQEIKTSRKRLERPGGLKRKLSASRNFSSLTKRYSRNSSSWEPDVQDILVYATTGDDGFERYETTILEVAEAGRESELVFFNALDLEFDKVNHFYRSKVEEMVKEAVVLNKQMDAFIAFRIKVERPSSSWTCSETVSVDMNALGSKEQRKTLADEMGIKVEGNESNGEESVPEVKLLFPRLKTIKNVLKLSNQDELKFTRENLKKIEARLKNVFIVFYRKLRHLKNYSFLNTLAISKIMKKYDKIASRSGAKSYMEMVDKSYLTCSDEINKLMLRVESTFVEHFTGLNRSKGMSLLRPKVKKEKHRITFSTGFFVGCTVSLVVALVMFTHARDLVGAVGHKLYMETMFPLYSFFAFVVLHMIMYASNIYFWKKYRVNYPFIFGFKEGTELGYRHVLLLSFGLGTLALCAVLINLDMEMDPYTNDYKTITELLPLFIVALVIAIFFCPFNIFYRSSRVFFLMVVFRCIAAPLYKVNLPDFFLADQLTSQVCVFS</sequence>
<evidence type="ECO:0000256" key="1">
    <source>
        <dbReference type="ARBA" id="ARBA00004651"/>
    </source>
</evidence>
<dbReference type="GO" id="GO:0005802">
    <property type="term" value="C:trans-Golgi network"/>
    <property type="evidence" value="ECO:0007669"/>
    <property type="project" value="TreeGrafter"/>
</dbReference>
<dbReference type="CDD" id="cd14476">
    <property type="entry name" value="SPX_PHO1_like"/>
    <property type="match status" value="1"/>
</dbReference>
<dbReference type="PANTHER" id="PTHR10783">
    <property type="entry name" value="XENOTROPIC AND POLYTROPIC RETROVIRUS RECEPTOR 1-RELATED"/>
    <property type="match status" value="1"/>
</dbReference>
<evidence type="ECO:0000256" key="3">
    <source>
        <dbReference type="ARBA" id="ARBA00022448"/>
    </source>
</evidence>
<evidence type="ECO:0000313" key="13">
    <source>
        <dbReference type="Proteomes" id="UP000029121"/>
    </source>
</evidence>
<gene>
    <name evidence="12" type="ORF">CARUB_v10008856mg</name>
</gene>
<dbReference type="PROSITE" id="PS51382">
    <property type="entry name" value="SPX"/>
    <property type="match status" value="1"/>
</dbReference>
<dbReference type="EMBL" id="KB870805">
    <property type="protein sequence ID" value="EOA40147.1"/>
    <property type="molecule type" value="Genomic_DNA"/>
</dbReference>
<feature type="transmembrane region" description="Helical" evidence="10">
    <location>
        <begin position="460"/>
        <end position="480"/>
    </location>
</feature>
<keyword evidence="5" id="KW-0592">Phosphate transport</keyword>
<evidence type="ECO:0000313" key="12">
    <source>
        <dbReference type="EMBL" id="EOA40147.1"/>
    </source>
</evidence>
<dbReference type="AlphaFoldDB" id="R0GW19"/>
<dbReference type="Pfam" id="PF03124">
    <property type="entry name" value="EXS"/>
    <property type="match status" value="1"/>
</dbReference>
<feature type="domain" description="SPX" evidence="11">
    <location>
        <begin position="1"/>
        <end position="284"/>
    </location>
</feature>
<feature type="transmembrane region" description="Helical" evidence="10">
    <location>
        <begin position="420"/>
        <end position="440"/>
    </location>
</feature>
<evidence type="ECO:0000256" key="2">
    <source>
        <dbReference type="ARBA" id="ARBA00009665"/>
    </source>
</evidence>
<dbReference type="GO" id="GO:0016036">
    <property type="term" value="P:cellular response to phosphate starvation"/>
    <property type="evidence" value="ECO:0007669"/>
    <property type="project" value="TreeGrafter"/>
</dbReference>
<evidence type="ECO:0000256" key="4">
    <source>
        <dbReference type="ARBA" id="ARBA00022475"/>
    </source>
</evidence>
<evidence type="ECO:0000256" key="8">
    <source>
        <dbReference type="ARBA" id="ARBA00023136"/>
    </source>
</evidence>
<evidence type="ECO:0000256" key="10">
    <source>
        <dbReference type="SAM" id="Phobius"/>
    </source>
</evidence>
<protein>
    <recommendedName>
        <fullName evidence="11">SPX domain-containing protein</fullName>
    </recommendedName>
</protein>
<reference evidence="13" key="1">
    <citation type="journal article" date="2013" name="Nat. Genet.">
        <title>The Capsella rubella genome and the genomic consequences of rapid mating system evolution.</title>
        <authorList>
            <person name="Slotte T."/>
            <person name="Hazzouri K.M."/>
            <person name="Agren J.A."/>
            <person name="Koenig D."/>
            <person name="Maumus F."/>
            <person name="Guo Y.L."/>
            <person name="Steige K."/>
            <person name="Platts A.E."/>
            <person name="Escobar J.S."/>
            <person name="Newman L.K."/>
            <person name="Wang W."/>
            <person name="Mandakova T."/>
            <person name="Vello E."/>
            <person name="Smith L.M."/>
            <person name="Henz S.R."/>
            <person name="Steffen J."/>
            <person name="Takuno S."/>
            <person name="Brandvain Y."/>
            <person name="Coop G."/>
            <person name="Andolfatto P."/>
            <person name="Hu T.T."/>
            <person name="Blanchette M."/>
            <person name="Clark R.M."/>
            <person name="Quesneville H."/>
            <person name="Nordborg M."/>
            <person name="Gaut B.S."/>
            <person name="Lysak M.A."/>
            <person name="Jenkins J."/>
            <person name="Grimwood J."/>
            <person name="Chapman J."/>
            <person name="Prochnik S."/>
            <person name="Shu S."/>
            <person name="Rokhsar D."/>
            <person name="Schmutz J."/>
            <person name="Weigel D."/>
            <person name="Wright S.I."/>
        </authorList>
    </citation>
    <scope>NUCLEOTIDE SEQUENCE [LARGE SCALE GENOMIC DNA]</scope>
    <source>
        <strain evidence="13">cv. Monte Gargano</strain>
    </source>
</reference>
<dbReference type="Proteomes" id="UP000029121">
    <property type="component" value="Unassembled WGS sequence"/>
</dbReference>
<dbReference type="InterPro" id="IPR004331">
    <property type="entry name" value="SPX_dom"/>
</dbReference>
<comment type="similarity">
    <text evidence="2">Belongs to the SYG1 (TC 2.A.94) family.</text>
</comment>